<evidence type="ECO:0000313" key="3">
    <source>
        <dbReference type="Proteomes" id="UP000223596"/>
    </source>
</evidence>
<dbReference type="GO" id="GO:0042781">
    <property type="term" value="F:3'-tRNA processing endoribonuclease activity"/>
    <property type="evidence" value="ECO:0007669"/>
    <property type="project" value="TreeGrafter"/>
</dbReference>
<gene>
    <name evidence="2" type="ORF">M972_11746</name>
</gene>
<evidence type="ECO:0000313" key="2">
    <source>
        <dbReference type="EMBL" id="PFH01985.1"/>
    </source>
</evidence>
<protein>
    <submittedName>
        <fullName evidence="2">Ribonuclease BN (tRNA processing enzyme)</fullName>
    </submittedName>
</protein>
<organism evidence="2 3">
    <name type="scientific">Acetivibrio thermocellus AD2</name>
    <dbReference type="NCBI Taxonomy" id="1138384"/>
    <lineage>
        <taxon>Bacteria</taxon>
        <taxon>Bacillati</taxon>
        <taxon>Bacillota</taxon>
        <taxon>Clostridia</taxon>
        <taxon>Eubacteriales</taxon>
        <taxon>Oscillospiraceae</taxon>
        <taxon>Acetivibrio</taxon>
    </lineage>
</organism>
<dbReference type="AlphaFoldDB" id="A0AB36TEL5"/>
<dbReference type="Pfam" id="PF12706">
    <property type="entry name" value="Lactamase_B_2"/>
    <property type="match status" value="1"/>
</dbReference>
<dbReference type="PANTHER" id="PTHR46018:SF4">
    <property type="entry name" value="METALLO-HYDROLASE YHFI-RELATED"/>
    <property type="match status" value="1"/>
</dbReference>
<proteinExistence type="predicted"/>
<name>A0AB36TEL5_ACETH</name>
<sequence length="244" mass="27001">MKLTILGNNGPFPSAGGACSGYLVTEGDTRILIDCGNGVLANYQKFARIEDLSAVILTHLHSDHMSDMMVLRYALQIKKSRGADIELLKVYAPSEPAEEYNRLNIPDVYSLNPISEDTVLKFGNLEISFAVMKHPVKCFGVSVYNGSKRFVFSGDTAWDQNIIEFSRGADLVMLDAGLLSKDKKSDNVPHLTARECGLVAKEAGVSKLLLTHFWPEDDVSNHLAEAKENFENVEIAQMLKTYEI</sequence>
<dbReference type="PANTHER" id="PTHR46018">
    <property type="entry name" value="ZINC PHOSPHODIESTERASE ELAC PROTEIN 1"/>
    <property type="match status" value="1"/>
</dbReference>
<dbReference type="Gene3D" id="3.60.15.10">
    <property type="entry name" value="Ribonuclease Z/Hydroxyacylglutathione hydrolase-like"/>
    <property type="match status" value="1"/>
</dbReference>
<dbReference type="GeneID" id="35803627"/>
<dbReference type="Proteomes" id="UP000223596">
    <property type="component" value="Unassembled WGS sequence"/>
</dbReference>
<accession>A0AB36TEL5</accession>
<dbReference type="SMART" id="SM00849">
    <property type="entry name" value="Lactamase_B"/>
    <property type="match status" value="1"/>
</dbReference>
<dbReference type="PROSITE" id="PS51257">
    <property type="entry name" value="PROKAR_LIPOPROTEIN"/>
    <property type="match status" value="1"/>
</dbReference>
<comment type="caution">
    <text evidence="2">The sequence shown here is derived from an EMBL/GenBank/DDBJ whole genome shotgun (WGS) entry which is preliminary data.</text>
</comment>
<dbReference type="EMBL" id="PDBW01000001">
    <property type="protein sequence ID" value="PFH01985.1"/>
    <property type="molecule type" value="Genomic_DNA"/>
</dbReference>
<evidence type="ECO:0000259" key="1">
    <source>
        <dbReference type="SMART" id="SM00849"/>
    </source>
</evidence>
<dbReference type="InterPro" id="IPR001279">
    <property type="entry name" value="Metallo-B-lactamas"/>
</dbReference>
<dbReference type="CDD" id="cd07716">
    <property type="entry name" value="RNaseZ_short-form-like_MBL-fold"/>
    <property type="match status" value="1"/>
</dbReference>
<dbReference type="RefSeq" id="WP_003516144.1">
    <property type="nucleotide sequence ID" value="NZ_CP013828.1"/>
</dbReference>
<dbReference type="SUPFAM" id="SSF56281">
    <property type="entry name" value="Metallo-hydrolase/oxidoreductase"/>
    <property type="match status" value="1"/>
</dbReference>
<feature type="domain" description="Metallo-beta-lactamase" evidence="1">
    <location>
        <begin position="18"/>
        <end position="212"/>
    </location>
</feature>
<reference evidence="2 3" key="1">
    <citation type="submission" date="2017-09" db="EMBL/GenBank/DDBJ databases">
        <title>Evaluation of Pacific Biosciences Sequencing Technology to Finishing C. thermocellum Genome Sequences.</title>
        <authorList>
            <person name="Brown S."/>
        </authorList>
    </citation>
    <scope>NUCLEOTIDE SEQUENCE [LARGE SCALE GENOMIC DNA]</scope>
    <source>
        <strain evidence="2 3">AD2</strain>
    </source>
</reference>
<dbReference type="InterPro" id="IPR036866">
    <property type="entry name" value="RibonucZ/Hydroxyglut_hydro"/>
</dbReference>